<dbReference type="EMBL" id="JAPWTK010000498">
    <property type="protein sequence ID" value="KAJ8939265.1"/>
    <property type="molecule type" value="Genomic_DNA"/>
</dbReference>
<accession>A0AAV8XKF1</accession>
<dbReference type="PANTHER" id="PTHR33327:SF3">
    <property type="entry name" value="RNA-DIRECTED DNA POLYMERASE"/>
    <property type="match status" value="1"/>
</dbReference>
<dbReference type="Pfam" id="PF23055">
    <property type="entry name" value="DUF7041"/>
    <property type="match status" value="1"/>
</dbReference>
<keyword evidence="3" id="KW-1185">Reference proteome</keyword>
<organism evidence="2 3">
    <name type="scientific">Aromia moschata</name>
    <dbReference type="NCBI Taxonomy" id="1265417"/>
    <lineage>
        <taxon>Eukaryota</taxon>
        <taxon>Metazoa</taxon>
        <taxon>Ecdysozoa</taxon>
        <taxon>Arthropoda</taxon>
        <taxon>Hexapoda</taxon>
        <taxon>Insecta</taxon>
        <taxon>Pterygota</taxon>
        <taxon>Neoptera</taxon>
        <taxon>Endopterygota</taxon>
        <taxon>Coleoptera</taxon>
        <taxon>Polyphaga</taxon>
        <taxon>Cucujiformia</taxon>
        <taxon>Chrysomeloidea</taxon>
        <taxon>Cerambycidae</taxon>
        <taxon>Cerambycinae</taxon>
        <taxon>Callichromatini</taxon>
        <taxon>Aromia</taxon>
    </lineage>
</organism>
<comment type="caution">
    <text evidence="2">The sequence shown here is derived from an EMBL/GenBank/DDBJ whole genome shotgun (WGS) entry which is preliminary data.</text>
</comment>
<proteinExistence type="predicted"/>
<evidence type="ECO:0000313" key="3">
    <source>
        <dbReference type="Proteomes" id="UP001162162"/>
    </source>
</evidence>
<evidence type="ECO:0000313" key="2">
    <source>
        <dbReference type="EMBL" id="KAJ8939265.1"/>
    </source>
</evidence>
<dbReference type="AlphaFoldDB" id="A0AAV8XKF1"/>
<dbReference type="InterPro" id="IPR055469">
    <property type="entry name" value="DUF7041"/>
</dbReference>
<evidence type="ECO:0000259" key="1">
    <source>
        <dbReference type="Pfam" id="PF23055"/>
    </source>
</evidence>
<dbReference type="PANTHER" id="PTHR33327">
    <property type="entry name" value="ENDONUCLEASE"/>
    <property type="match status" value="1"/>
</dbReference>
<reference evidence="2" key="1">
    <citation type="journal article" date="2023" name="Insect Mol. Biol.">
        <title>Genome sequencing provides insights into the evolution of gene families encoding plant cell wall-degrading enzymes in longhorned beetles.</title>
        <authorList>
            <person name="Shin N.R."/>
            <person name="Okamura Y."/>
            <person name="Kirsch R."/>
            <person name="Pauchet Y."/>
        </authorList>
    </citation>
    <scope>NUCLEOTIDE SEQUENCE</scope>
    <source>
        <strain evidence="2">AMC_N1</strain>
    </source>
</reference>
<name>A0AAV8XKF1_9CUCU</name>
<sequence>MTDTDPQDVPNTIPTANPSLLNQQFVTHQTFLKSPPFWISKPEIWFTQVEAQFNVAKLTNDRKRYDQVLAELPLEVIDNIYDVLSNPPADNLYTHLKHVILIRLSSSEEKRLDDLLSGSQMDRKPSEYYRYMLEWSAVLILLVRIYLSNCGNDVYQKQYMSLSLPLENLK</sequence>
<dbReference type="Proteomes" id="UP001162162">
    <property type="component" value="Unassembled WGS sequence"/>
</dbReference>
<gene>
    <name evidence="2" type="ORF">NQ318_015223</name>
</gene>
<feature type="domain" description="DUF7041" evidence="1">
    <location>
        <begin position="35"/>
        <end position="116"/>
    </location>
</feature>
<protein>
    <recommendedName>
        <fullName evidence="1">DUF7041 domain-containing protein</fullName>
    </recommendedName>
</protein>